<evidence type="ECO:0000313" key="4">
    <source>
        <dbReference type="EMBL" id="ODV60718.1"/>
    </source>
</evidence>
<feature type="compositionally biased region" description="Basic residues" evidence="3">
    <location>
        <begin position="70"/>
        <end position="87"/>
    </location>
</feature>
<dbReference type="InterPro" id="IPR052254">
    <property type="entry name" value="CUL4-DDB1_E3_ligase_receptor"/>
</dbReference>
<protein>
    <recommendedName>
        <fullName evidence="6">WD40 repeat-like protein</fullName>
    </recommendedName>
</protein>
<name>A0A1D2VGD3_9ASCO</name>
<accession>A0A1D2VGD3</accession>
<evidence type="ECO:0000313" key="5">
    <source>
        <dbReference type="Proteomes" id="UP000095038"/>
    </source>
</evidence>
<evidence type="ECO:0000256" key="2">
    <source>
        <dbReference type="ARBA" id="ARBA00022737"/>
    </source>
</evidence>
<dbReference type="InterPro" id="IPR015943">
    <property type="entry name" value="WD40/YVTN_repeat-like_dom_sf"/>
</dbReference>
<dbReference type="AlphaFoldDB" id="A0A1D2VGD3"/>
<keyword evidence="1" id="KW-0853">WD repeat</keyword>
<evidence type="ECO:0000256" key="1">
    <source>
        <dbReference type="ARBA" id="ARBA00022574"/>
    </source>
</evidence>
<keyword evidence="2" id="KW-0677">Repeat</keyword>
<dbReference type="RefSeq" id="XP_020047025.1">
    <property type="nucleotide sequence ID" value="XM_020191815.1"/>
</dbReference>
<dbReference type="SUPFAM" id="SSF82171">
    <property type="entry name" value="DPP6 N-terminal domain-like"/>
    <property type="match status" value="1"/>
</dbReference>
<dbReference type="EMBL" id="KV454481">
    <property type="protein sequence ID" value="ODV60718.1"/>
    <property type="molecule type" value="Genomic_DNA"/>
</dbReference>
<evidence type="ECO:0000256" key="3">
    <source>
        <dbReference type="SAM" id="MobiDB-lite"/>
    </source>
</evidence>
<dbReference type="PANTHER" id="PTHR44472">
    <property type="entry name" value="DDB1- AND CUL4-ASSOCIATED FACTOR 4-RELATED"/>
    <property type="match status" value="1"/>
</dbReference>
<proteinExistence type="predicted"/>
<feature type="region of interest" description="Disordered" evidence="3">
    <location>
        <begin position="62"/>
        <end position="94"/>
    </location>
</feature>
<dbReference type="OrthoDB" id="4075801at2759"/>
<organism evidence="4 5">
    <name type="scientific">Ascoidea rubescens DSM 1968</name>
    <dbReference type="NCBI Taxonomy" id="1344418"/>
    <lineage>
        <taxon>Eukaryota</taxon>
        <taxon>Fungi</taxon>
        <taxon>Dikarya</taxon>
        <taxon>Ascomycota</taxon>
        <taxon>Saccharomycotina</taxon>
        <taxon>Saccharomycetes</taxon>
        <taxon>Ascoideaceae</taxon>
        <taxon>Ascoidea</taxon>
    </lineage>
</organism>
<dbReference type="Gene3D" id="2.130.10.10">
    <property type="entry name" value="YVTN repeat-like/Quinoprotein amine dehydrogenase"/>
    <property type="match status" value="1"/>
</dbReference>
<dbReference type="Proteomes" id="UP000095038">
    <property type="component" value="Unassembled WGS sequence"/>
</dbReference>
<keyword evidence="5" id="KW-1185">Reference proteome</keyword>
<evidence type="ECO:0008006" key="6">
    <source>
        <dbReference type="Google" id="ProtNLM"/>
    </source>
</evidence>
<dbReference type="GeneID" id="30965451"/>
<dbReference type="PANTHER" id="PTHR44472:SF1">
    <property type="entry name" value="DDB1 AND CUL4 ASSOCIATED FACTOR 4"/>
    <property type="match status" value="1"/>
</dbReference>
<gene>
    <name evidence="4" type="ORF">ASCRUDRAFT_70595</name>
</gene>
<dbReference type="GO" id="GO:0080008">
    <property type="term" value="C:Cul4-RING E3 ubiquitin ligase complex"/>
    <property type="evidence" value="ECO:0007669"/>
    <property type="project" value="TreeGrafter"/>
</dbReference>
<reference evidence="5" key="1">
    <citation type="submission" date="2016-05" db="EMBL/GenBank/DDBJ databases">
        <title>Comparative genomics of biotechnologically important yeasts.</title>
        <authorList>
            <consortium name="DOE Joint Genome Institute"/>
            <person name="Riley R."/>
            <person name="Haridas S."/>
            <person name="Wolfe K.H."/>
            <person name="Lopes M.R."/>
            <person name="Hittinger C.T."/>
            <person name="Goker M."/>
            <person name="Salamov A."/>
            <person name="Wisecaver J."/>
            <person name="Long T.M."/>
            <person name="Aerts A.L."/>
            <person name="Barry K."/>
            <person name="Choi C."/>
            <person name="Clum A."/>
            <person name="Coughlan A.Y."/>
            <person name="Deshpande S."/>
            <person name="Douglass A.P."/>
            <person name="Hanson S.J."/>
            <person name="Klenk H.-P."/>
            <person name="Labutti K."/>
            <person name="Lapidus A."/>
            <person name="Lindquist E."/>
            <person name="Lipzen A."/>
            <person name="Meier-Kolthoff J.P."/>
            <person name="Ohm R.A."/>
            <person name="Otillar R.P."/>
            <person name="Pangilinan J."/>
            <person name="Peng Y."/>
            <person name="Rokas A."/>
            <person name="Rosa C.A."/>
            <person name="Scheuner C."/>
            <person name="Sibirny A.A."/>
            <person name="Slot J.C."/>
            <person name="Stielow J.B."/>
            <person name="Sun H."/>
            <person name="Kurtzman C.P."/>
            <person name="Blackwell M."/>
            <person name="Grigoriev I.V."/>
            <person name="Jeffries T.W."/>
        </authorList>
    </citation>
    <scope>NUCLEOTIDE SEQUENCE [LARGE SCALE GENOMIC DNA]</scope>
    <source>
        <strain evidence="5">DSM 1968</strain>
    </source>
</reference>
<sequence length="599" mass="69792">MSSNHTPPELPNFYYDAERKKYFKILKNHQLYNSLTTNNRDNNCNNNNNNNNNTLSKYLKSSVNAEKKSQKTKMKYKKFQQKKRKKTSSQSSILNQPIKHLTSFESNFMDFNNNKFNLNNINHNKIEFYYENYVNHQLSNLYDFNNLNSHYHSDFLLKFSNLNSIKNLSNEKNDNTNKSALKFVSNNLNDINSRNSLSYIIPNDLNRSFLILSNNLKLFHINYNQFNDISNNNNNNNNDDNTNTNMKKLHLKNIVFANEFSNRNDLTSLKYPVDFTSNSNHLLFNFIGDSSLNNLPLISLHKFHSSSSSSNNIDLLHSFSIKGSKNQSFYCSNLINQNFCIAVNNHFCDISIESLNNHHSSTLNLTNNYLNNSINFKTNILSFDAYNDGNCTPLGSLIALGGRNGNIYILDKRVNNNKSDIDKTKNMQSFNFNSAVTEINWLSNYNKILISGIKNNLKLFDIRYVNQKVKSNNNHVVSYKNYSNNSNLNNNGIKSKKTFIKFLNNDKNSNNQFGNESYFMINDNNSKNIKFYDLNNPFPINDLSFDKEISDFAWSTYNFNHFYINCVQNNNYIDIENQTHFNSLFVTNNFDTTFEHVYQ</sequence>
<dbReference type="InParanoid" id="A0A1D2VGD3"/>